<evidence type="ECO:0000256" key="1">
    <source>
        <dbReference type="ARBA" id="ARBA00004725"/>
    </source>
</evidence>
<feature type="domain" description="Phosphoribosyltransferase" evidence="3">
    <location>
        <begin position="42"/>
        <end position="144"/>
    </location>
</feature>
<dbReference type="SUPFAM" id="SSF53271">
    <property type="entry name" value="PRTase-like"/>
    <property type="match status" value="1"/>
</dbReference>
<dbReference type="EMBL" id="PYGA01000039">
    <property type="protein sequence ID" value="PSK84196.1"/>
    <property type="molecule type" value="Genomic_DNA"/>
</dbReference>
<dbReference type="Gene3D" id="3.40.50.2020">
    <property type="match status" value="1"/>
</dbReference>
<accession>A0A2P8CGZ3</accession>
<reference evidence="4 5" key="1">
    <citation type="submission" date="2018-03" db="EMBL/GenBank/DDBJ databases">
        <title>Genomic Encyclopedia of Archaeal and Bacterial Type Strains, Phase II (KMG-II): from individual species to whole genera.</title>
        <authorList>
            <person name="Goeker M."/>
        </authorList>
    </citation>
    <scope>NUCLEOTIDE SEQUENCE [LARGE SCALE GENOMIC DNA]</scope>
    <source>
        <strain evidence="4 5">DSM 45312</strain>
    </source>
</reference>
<dbReference type="Proteomes" id="UP000240542">
    <property type="component" value="Unassembled WGS sequence"/>
</dbReference>
<dbReference type="InterPro" id="IPR029057">
    <property type="entry name" value="PRTase-like"/>
</dbReference>
<dbReference type="PANTHER" id="PTHR19278">
    <property type="entry name" value="OROTATE PHOSPHORIBOSYLTRANSFERASE"/>
    <property type="match status" value="1"/>
</dbReference>
<dbReference type="GO" id="GO:0019856">
    <property type="term" value="P:pyrimidine nucleobase biosynthetic process"/>
    <property type="evidence" value="ECO:0007669"/>
    <property type="project" value="TreeGrafter"/>
</dbReference>
<dbReference type="AlphaFoldDB" id="A0A2P8CGZ3"/>
<dbReference type="Pfam" id="PF00156">
    <property type="entry name" value="Pribosyltran"/>
    <property type="match status" value="1"/>
</dbReference>
<dbReference type="OrthoDB" id="9783570at2"/>
<dbReference type="GO" id="GO:0004588">
    <property type="term" value="F:orotate phosphoribosyltransferase activity"/>
    <property type="evidence" value="ECO:0007669"/>
    <property type="project" value="TreeGrafter"/>
</dbReference>
<keyword evidence="5" id="KW-1185">Reference proteome</keyword>
<dbReference type="InterPro" id="IPR000836">
    <property type="entry name" value="PRTase_dom"/>
</dbReference>
<keyword evidence="4" id="KW-0328">Glycosyltransferase</keyword>
<name>A0A2P8CGZ3_9ACTN</name>
<evidence type="ECO:0000313" key="5">
    <source>
        <dbReference type="Proteomes" id="UP000240542"/>
    </source>
</evidence>
<proteinExistence type="predicted"/>
<organism evidence="4 5">
    <name type="scientific">Murinocardiopsis flavida</name>
    <dbReference type="NCBI Taxonomy" id="645275"/>
    <lineage>
        <taxon>Bacteria</taxon>
        <taxon>Bacillati</taxon>
        <taxon>Actinomycetota</taxon>
        <taxon>Actinomycetes</taxon>
        <taxon>Streptosporangiales</taxon>
        <taxon>Nocardiopsidaceae</taxon>
        <taxon>Murinocardiopsis</taxon>
    </lineage>
</organism>
<dbReference type="GO" id="GO:0006222">
    <property type="term" value="P:UMP biosynthetic process"/>
    <property type="evidence" value="ECO:0007669"/>
    <property type="project" value="TreeGrafter"/>
</dbReference>
<comment type="caution">
    <text evidence="4">The sequence shown here is derived from an EMBL/GenBank/DDBJ whole genome shotgun (WGS) entry which is preliminary data.</text>
</comment>
<evidence type="ECO:0000313" key="4">
    <source>
        <dbReference type="EMBL" id="PSK84196.1"/>
    </source>
</evidence>
<dbReference type="RefSeq" id="WP_106586926.1">
    <property type="nucleotide sequence ID" value="NZ_PYGA01000039.1"/>
</dbReference>
<sequence>MSEPAPPSGVVRHGHFRYESGHHGDVWLELDLLASYPERLGAAARELARRLADQEADLVCGPLEGGAFVAQWVAAELGLRFGYTRRGAGGRYAAPDSPDLRGMRAIVVDDAVNAGAAVIATARELERRGCTVAALGAVMAGSHSGTRVGARLGVPYVYLHEIAGTLWEPAVCPLCARGVPAEG</sequence>
<dbReference type="PANTHER" id="PTHR19278:SF9">
    <property type="entry name" value="URIDINE 5'-MONOPHOSPHATE SYNTHASE"/>
    <property type="match status" value="1"/>
</dbReference>
<protein>
    <submittedName>
        <fullName evidence="4">Orotate phosphoribosyltransferase</fullName>
    </submittedName>
</protein>
<evidence type="ECO:0000259" key="3">
    <source>
        <dbReference type="Pfam" id="PF00156"/>
    </source>
</evidence>
<evidence type="ECO:0000256" key="2">
    <source>
        <dbReference type="ARBA" id="ARBA00022975"/>
    </source>
</evidence>
<gene>
    <name evidence="4" type="ORF">CLV63_13915</name>
</gene>
<comment type="pathway">
    <text evidence="1">Pyrimidine metabolism; UMP biosynthesis via de novo pathway.</text>
</comment>
<keyword evidence="4" id="KW-0808">Transferase</keyword>
<keyword evidence="2" id="KW-0665">Pyrimidine biosynthesis</keyword>